<sequence>MSKYTLLDKESNCEPLCHFREKGLASFFILPREDYVFNLVFKDKKIIGNFADGKTRTFSIEKKTNEDQLFLSHWSFMEGSLKILLEMGEDGEWYADVFVGKKEFFYWVS</sequence>
<gene>
    <name evidence="1" type="ORF">LAU_0208</name>
</gene>
<reference evidence="1 2" key="1">
    <citation type="journal article" date="2011" name="Environ. Microbiol.">
        <title>Lausannevirus, a giant amoebal virus encoding histone doublets.</title>
        <authorList>
            <person name="Thomas V."/>
            <person name="Bertelli C."/>
            <person name="Collyn F."/>
            <person name="Casson N."/>
            <person name="Telenti A."/>
            <person name="Goesmann A."/>
            <person name="Croxatto A."/>
            <person name="Greub G."/>
        </authorList>
    </citation>
    <scope>NUCLEOTIDE SEQUENCE [LARGE SCALE GENOMIC DNA]</scope>
    <source>
        <strain evidence="1">7715</strain>
    </source>
</reference>
<dbReference type="Proteomes" id="UP000203366">
    <property type="component" value="Segment"/>
</dbReference>
<organism evidence="1 2">
    <name type="scientific">Lausannevirus</name>
    <dbReference type="NCBI Taxonomy" id="999883"/>
    <lineage>
        <taxon>Viruses</taxon>
        <taxon>Varidnaviria</taxon>
        <taxon>Bamfordvirae</taxon>
        <taxon>Nucleocytoviricota</taxon>
        <taxon>Megaviricetes</taxon>
        <taxon>Pimascovirales</taxon>
        <taxon>Pimascovirales incertae sedis</taxon>
        <taxon>Marseilleviridae</taxon>
        <taxon>Losannavirus</taxon>
        <taxon>Losannavirus lausannense</taxon>
    </lineage>
</organism>
<dbReference type="EMBL" id="HQ113105">
    <property type="protein sequence ID" value="AEA07059.1"/>
    <property type="molecule type" value="Genomic_DNA"/>
</dbReference>
<evidence type="ECO:0000313" key="2">
    <source>
        <dbReference type="Proteomes" id="UP000203366"/>
    </source>
</evidence>
<proteinExistence type="predicted"/>
<dbReference type="KEGG" id="vg:10399791"/>
<evidence type="ECO:0000313" key="1">
    <source>
        <dbReference type="EMBL" id="AEA07059.1"/>
    </source>
</evidence>
<dbReference type="RefSeq" id="YP_004347171.1">
    <property type="nucleotide sequence ID" value="NC_015326.1"/>
</dbReference>
<dbReference type="GeneID" id="10399791"/>
<dbReference type="OrthoDB" id="23666at10239"/>
<keyword evidence="2" id="KW-1185">Reference proteome</keyword>
<name>F2WLD6_9VIRU</name>
<protein>
    <submittedName>
        <fullName evidence="1">Uncharacterized protein</fullName>
    </submittedName>
</protein>
<accession>F2WLD6</accession>